<evidence type="ECO:0000256" key="7">
    <source>
        <dbReference type="ARBA" id="ARBA00023136"/>
    </source>
</evidence>
<keyword evidence="7 12" id="KW-0472">Membrane</keyword>
<evidence type="ECO:0000313" key="14">
    <source>
        <dbReference type="Proteomes" id="UP001567538"/>
    </source>
</evidence>
<name>A0ABD1I8Y0_SALDI</name>
<dbReference type="InterPro" id="IPR050587">
    <property type="entry name" value="GNT1/Glycosyltrans_8"/>
</dbReference>
<dbReference type="InterPro" id="IPR029044">
    <property type="entry name" value="Nucleotide-diphossugar_trans"/>
</dbReference>
<evidence type="ECO:0000256" key="2">
    <source>
        <dbReference type="ARBA" id="ARBA00022676"/>
    </source>
</evidence>
<evidence type="ECO:0000256" key="10">
    <source>
        <dbReference type="ARBA" id="ARBA00038162"/>
    </source>
</evidence>
<dbReference type="InterPro" id="IPR002495">
    <property type="entry name" value="Glyco_trans_8"/>
</dbReference>
<keyword evidence="4 12" id="KW-0812">Transmembrane</keyword>
<dbReference type="Gene3D" id="3.90.550.10">
    <property type="entry name" value="Spore Coat Polysaccharide Biosynthesis Protein SpsA, Chain A"/>
    <property type="match status" value="1"/>
</dbReference>
<evidence type="ECO:0000256" key="4">
    <source>
        <dbReference type="ARBA" id="ARBA00022692"/>
    </source>
</evidence>
<dbReference type="PANTHER" id="PTHR11183">
    <property type="entry name" value="GLYCOGENIN SUBFAMILY MEMBER"/>
    <property type="match status" value="1"/>
</dbReference>
<dbReference type="GO" id="GO:0000139">
    <property type="term" value="C:Golgi membrane"/>
    <property type="evidence" value="ECO:0007669"/>
    <property type="project" value="UniProtKB-SubCell"/>
</dbReference>
<comment type="caution">
    <text evidence="13">The sequence shown here is derived from an EMBL/GenBank/DDBJ whole genome shotgun (WGS) entry which is preliminary data.</text>
</comment>
<gene>
    <name evidence="13" type="primary">GUX1</name>
    <name evidence="13" type="ORF">AAHA92_06511</name>
</gene>
<keyword evidence="6 12" id="KW-1133">Transmembrane helix</keyword>
<dbReference type="EC" id="2.4.1.-" evidence="11"/>
<feature type="transmembrane region" description="Helical" evidence="12">
    <location>
        <begin position="24"/>
        <end position="43"/>
    </location>
</feature>
<evidence type="ECO:0000256" key="6">
    <source>
        <dbReference type="ARBA" id="ARBA00022989"/>
    </source>
</evidence>
<keyword evidence="3" id="KW-0808">Transferase</keyword>
<evidence type="ECO:0000256" key="8">
    <source>
        <dbReference type="ARBA" id="ARBA00023211"/>
    </source>
</evidence>
<dbReference type="SUPFAM" id="SSF53448">
    <property type="entry name" value="Nucleotide-diphospho-sugar transferases"/>
    <property type="match status" value="1"/>
</dbReference>
<evidence type="ECO:0000256" key="1">
    <source>
        <dbReference type="ARBA" id="ARBA00004323"/>
    </source>
</evidence>
<keyword evidence="8" id="KW-0464">Manganese</keyword>
<comment type="subcellular location">
    <subcellularLocation>
        <location evidence="1">Golgi apparatus membrane</location>
        <topology evidence="1">Single-pass type II membrane protein</topology>
    </subcellularLocation>
</comment>
<comment type="similarity">
    <text evidence="10">Belongs to the glycosyltransferase 8 family. Glycogenin subfamily.</text>
</comment>
<evidence type="ECO:0000256" key="9">
    <source>
        <dbReference type="ARBA" id="ARBA00023316"/>
    </source>
</evidence>
<sequence>MYKRRVQKARSWESWFKLRKLTKWRFQSIILVVCLVVFVYHPFVPGPLSERWSSSSDDEYESDLEMNWNEISRVMTEIGDDGKFNHIGILNFNMKEIHEWKQMIPKANQTVLSVDYATRNATWEALYPEWIDEEEEVQVPWCPSLPRVAAPPKQRLDLIAVKLPCHKSKWSRNVARLHLQIAAADLAAAHKGTQPLHILLATTCFPVPNLFKCEDLVTRRGSIWMYKPNLGRLREKLRLPIGSCQLALPLGGIEEQRYPRKRRREAYVTVLHSNYVYVCGAIVVAQSIRMSGSDRELVILVDEYISSSHRAGLESAGWEVRTIQRIRNPKAEKDAYNEWNYSKFRLWQLTDYDKVIFIDSDLLVLRNIDFLFTMPELSATGNHEHLFNSGVMVIEPSNCTFQLLMDHVDELESYNSGDQGYLNEVFTWWHRIPRRVNFLKHFWVGDDAAAKQKKIQMFEADPPEMYVLHYLGNKPWMCFRDYDCNWNVELLREFASDAAHALWWRVHDAMPNDLHHYCLLRALQKAQLELDRREAEMGNFSDAHWRIRVKDTRLHTCIDQDCDWRERLRHWGNKTVASLYA</sequence>
<dbReference type="AlphaFoldDB" id="A0ABD1I8Y0"/>
<evidence type="ECO:0000256" key="5">
    <source>
        <dbReference type="ARBA" id="ARBA00022723"/>
    </source>
</evidence>
<keyword evidence="5" id="KW-0479">Metal-binding</keyword>
<dbReference type="GO" id="GO:0016757">
    <property type="term" value="F:glycosyltransferase activity"/>
    <property type="evidence" value="ECO:0007669"/>
    <property type="project" value="UniProtKB-KW"/>
</dbReference>
<evidence type="ECO:0000256" key="12">
    <source>
        <dbReference type="SAM" id="Phobius"/>
    </source>
</evidence>
<accession>A0ABD1I8Y0</accession>
<keyword evidence="9" id="KW-0961">Cell wall biogenesis/degradation</keyword>
<protein>
    <recommendedName>
        <fullName evidence="11">Hexosyltransferase</fullName>
        <ecNumber evidence="11">2.4.1.-</ecNumber>
    </recommendedName>
</protein>
<keyword evidence="2" id="KW-0328">Glycosyltransferase</keyword>
<dbReference type="Proteomes" id="UP001567538">
    <property type="component" value="Unassembled WGS sequence"/>
</dbReference>
<keyword evidence="14" id="KW-1185">Reference proteome</keyword>
<organism evidence="13 14">
    <name type="scientific">Salvia divinorum</name>
    <name type="common">Maria pastora</name>
    <name type="synonym">Diviner's sage</name>
    <dbReference type="NCBI Taxonomy" id="28513"/>
    <lineage>
        <taxon>Eukaryota</taxon>
        <taxon>Viridiplantae</taxon>
        <taxon>Streptophyta</taxon>
        <taxon>Embryophyta</taxon>
        <taxon>Tracheophyta</taxon>
        <taxon>Spermatophyta</taxon>
        <taxon>Magnoliopsida</taxon>
        <taxon>eudicotyledons</taxon>
        <taxon>Gunneridae</taxon>
        <taxon>Pentapetalae</taxon>
        <taxon>asterids</taxon>
        <taxon>lamiids</taxon>
        <taxon>Lamiales</taxon>
        <taxon>Lamiaceae</taxon>
        <taxon>Nepetoideae</taxon>
        <taxon>Mentheae</taxon>
        <taxon>Salviinae</taxon>
        <taxon>Salvia</taxon>
        <taxon>Salvia subgen. Calosphace</taxon>
    </lineage>
</organism>
<reference evidence="13 14" key="1">
    <citation type="submission" date="2024-06" db="EMBL/GenBank/DDBJ databases">
        <title>A chromosome level genome sequence of Diviner's sage (Salvia divinorum).</title>
        <authorList>
            <person name="Ford S.A."/>
            <person name="Ro D.-K."/>
            <person name="Ness R.W."/>
            <person name="Phillips M.A."/>
        </authorList>
    </citation>
    <scope>NUCLEOTIDE SEQUENCE [LARGE SCALE GENOMIC DNA]</scope>
    <source>
        <strain evidence="13">SAF-2024a</strain>
        <tissue evidence="13">Leaf</tissue>
    </source>
</reference>
<evidence type="ECO:0000256" key="11">
    <source>
        <dbReference type="RuleBase" id="RU362027"/>
    </source>
</evidence>
<dbReference type="GO" id="GO:0071555">
    <property type="term" value="P:cell wall organization"/>
    <property type="evidence" value="ECO:0007669"/>
    <property type="project" value="UniProtKB-KW"/>
</dbReference>
<dbReference type="GO" id="GO:0046872">
    <property type="term" value="F:metal ion binding"/>
    <property type="evidence" value="ECO:0007669"/>
    <property type="project" value="UniProtKB-KW"/>
</dbReference>
<dbReference type="Pfam" id="PF01501">
    <property type="entry name" value="Glyco_transf_8"/>
    <property type="match status" value="1"/>
</dbReference>
<evidence type="ECO:0000256" key="3">
    <source>
        <dbReference type="ARBA" id="ARBA00022679"/>
    </source>
</evidence>
<dbReference type="EMBL" id="JBEAFC010000003">
    <property type="protein sequence ID" value="KAL1564114.1"/>
    <property type="molecule type" value="Genomic_DNA"/>
</dbReference>
<evidence type="ECO:0000313" key="13">
    <source>
        <dbReference type="EMBL" id="KAL1564114.1"/>
    </source>
</evidence>
<dbReference type="FunFam" id="3.90.550.10:FF:000018">
    <property type="entry name" value="Hexosyltransferase"/>
    <property type="match status" value="1"/>
</dbReference>
<proteinExistence type="inferred from homology"/>
<dbReference type="CDD" id="cd02537">
    <property type="entry name" value="GT8_Glycogenin"/>
    <property type="match status" value="1"/>
</dbReference>